<evidence type="ECO:0008006" key="2">
    <source>
        <dbReference type="Google" id="ProtNLM"/>
    </source>
</evidence>
<dbReference type="AlphaFoldDB" id="A0A6C0IMG1"/>
<reference evidence="1" key="1">
    <citation type="journal article" date="2020" name="Nature">
        <title>Giant virus diversity and host interactions through global metagenomics.</title>
        <authorList>
            <person name="Schulz F."/>
            <person name="Roux S."/>
            <person name="Paez-Espino D."/>
            <person name="Jungbluth S."/>
            <person name="Walsh D.A."/>
            <person name="Denef V.J."/>
            <person name="McMahon K.D."/>
            <person name="Konstantinidis K.T."/>
            <person name="Eloe-Fadrosh E.A."/>
            <person name="Kyrpides N.C."/>
            <person name="Woyke T."/>
        </authorList>
    </citation>
    <scope>NUCLEOTIDE SEQUENCE</scope>
    <source>
        <strain evidence="1">GVMAG-M-3300024258-14</strain>
    </source>
</reference>
<proteinExistence type="predicted"/>
<evidence type="ECO:0000313" key="1">
    <source>
        <dbReference type="EMBL" id="QHT93780.1"/>
    </source>
</evidence>
<sequence>MKKTCPKSGIKIHETPSQIQTHSSNLFSVDDFTNKHFSPQITTSNIDLDIENYSCDDLFILLGIQGRTLDEPLMKNVKKVVLKTHPDKSNLHSDYYIFYSKAYNRLHSIYIAQNKTAKSINNFNNDYNPANSDEKEKLLNNLFETNNNFKNPKKFNKWFNDKFEKHHVKEEEHGYGDWLKSDEGVAETAKISQSQLGSEMEKYKQRIQGIIPYQGIQDTFSSSSIVSGDGFSDLKQAYEESVIPVTQQDYNKMKKFNGVDDYTNFRDNQHKNVKPMSEQNAYKFLKKKNRDLEDQCVAMTYENIKHTEKQREQNKLFWSDLKRLT</sequence>
<organism evidence="1">
    <name type="scientific">viral metagenome</name>
    <dbReference type="NCBI Taxonomy" id="1070528"/>
    <lineage>
        <taxon>unclassified sequences</taxon>
        <taxon>metagenomes</taxon>
        <taxon>organismal metagenomes</taxon>
    </lineage>
</organism>
<accession>A0A6C0IMG1</accession>
<name>A0A6C0IMG1_9ZZZZ</name>
<protein>
    <recommendedName>
        <fullName evidence="2">J domain-containing protein</fullName>
    </recommendedName>
</protein>
<dbReference type="EMBL" id="MN740210">
    <property type="protein sequence ID" value="QHT93780.1"/>
    <property type="molecule type" value="Genomic_DNA"/>
</dbReference>